<organism evidence="2 3">
    <name type="scientific">Leucobacter iarius</name>
    <dbReference type="NCBI Taxonomy" id="333963"/>
    <lineage>
        <taxon>Bacteria</taxon>
        <taxon>Bacillati</taxon>
        <taxon>Actinomycetota</taxon>
        <taxon>Actinomycetes</taxon>
        <taxon>Micrococcales</taxon>
        <taxon>Microbacteriaceae</taxon>
        <taxon>Leucobacter</taxon>
    </lineage>
</organism>
<name>A0ABN2LV47_9MICO</name>
<comment type="caution">
    <text evidence="2">The sequence shown here is derived from an EMBL/GenBank/DDBJ whole genome shotgun (WGS) entry which is preliminary data.</text>
</comment>
<reference evidence="2 3" key="1">
    <citation type="journal article" date="2019" name="Int. J. Syst. Evol. Microbiol.">
        <title>The Global Catalogue of Microorganisms (GCM) 10K type strain sequencing project: providing services to taxonomists for standard genome sequencing and annotation.</title>
        <authorList>
            <consortium name="The Broad Institute Genomics Platform"/>
            <consortium name="The Broad Institute Genome Sequencing Center for Infectious Disease"/>
            <person name="Wu L."/>
            <person name="Ma J."/>
        </authorList>
    </citation>
    <scope>NUCLEOTIDE SEQUENCE [LARGE SCALE GENOMIC DNA]</scope>
    <source>
        <strain evidence="2 3">JCM 14736</strain>
    </source>
</reference>
<keyword evidence="1" id="KW-0472">Membrane</keyword>
<evidence type="ECO:0000313" key="2">
    <source>
        <dbReference type="EMBL" id="GAA1800288.1"/>
    </source>
</evidence>
<protein>
    <recommendedName>
        <fullName evidence="4">Alkaline shock response membrane anchor protein AmaP</fullName>
    </recommendedName>
</protein>
<gene>
    <name evidence="2" type="ORF">GCM10009768_31600</name>
</gene>
<evidence type="ECO:0008006" key="4">
    <source>
        <dbReference type="Google" id="ProtNLM"/>
    </source>
</evidence>
<evidence type="ECO:0000256" key="1">
    <source>
        <dbReference type="SAM" id="Phobius"/>
    </source>
</evidence>
<proteinExistence type="predicted"/>
<dbReference type="RefSeq" id="WP_046454118.1">
    <property type="nucleotide sequence ID" value="NZ_BAAAOB010000006.1"/>
</dbReference>
<dbReference type="EMBL" id="BAAAOB010000006">
    <property type="protein sequence ID" value="GAA1800288.1"/>
    <property type="molecule type" value="Genomic_DNA"/>
</dbReference>
<keyword evidence="3" id="KW-1185">Reference proteome</keyword>
<keyword evidence="1" id="KW-1133">Transmembrane helix</keyword>
<dbReference type="Proteomes" id="UP001500851">
    <property type="component" value="Unassembled WGS sequence"/>
</dbReference>
<feature type="transmembrane region" description="Helical" evidence="1">
    <location>
        <begin position="21"/>
        <end position="47"/>
    </location>
</feature>
<sequence length="187" mass="19467">MTTDARAARRVIRRELHPARTGPAVLVVALLLIIALAVPVLSVWALFDPGLRAGLRTVEVPQAGSPAAAAVAASAAVLLVLAVLLWAAAILPGHRNRRARIGDRHALLVDDGVLADAVSERVARRIGVDPTRVSVTAGRRTMRVGVVPTSGVPVDEAAARDAADAVLRGVGFRSEIRVTVAERGAVS</sequence>
<keyword evidence="1" id="KW-0812">Transmembrane</keyword>
<evidence type="ECO:0000313" key="3">
    <source>
        <dbReference type="Proteomes" id="UP001500851"/>
    </source>
</evidence>
<feature type="transmembrane region" description="Helical" evidence="1">
    <location>
        <begin position="67"/>
        <end position="91"/>
    </location>
</feature>
<accession>A0ABN2LV47</accession>